<name>V7IAL8_9CLOT</name>
<dbReference type="AlphaFoldDB" id="V7IAL8"/>
<evidence type="ECO:0000313" key="2">
    <source>
        <dbReference type="EMBL" id="ETA82351.1"/>
    </source>
</evidence>
<evidence type="ECO:0000256" key="1">
    <source>
        <dbReference type="SAM" id="MobiDB-lite"/>
    </source>
</evidence>
<keyword evidence="3" id="KW-1185">Reference proteome</keyword>
<evidence type="ECO:0000313" key="3">
    <source>
        <dbReference type="Proteomes" id="UP000017747"/>
    </source>
</evidence>
<feature type="region of interest" description="Disordered" evidence="1">
    <location>
        <begin position="1"/>
        <end position="20"/>
    </location>
</feature>
<organism evidence="2 3">
    <name type="scientific">Youngiibacter fragilis 232.1</name>
    <dbReference type="NCBI Taxonomy" id="994573"/>
    <lineage>
        <taxon>Bacteria</taxon>
        <taxon>Bacillati</taxon>
        <taxon>Bacillota</taxon>
        <taxon>Clostridia</taxon>
        <taxon>Eubacteriales</taxon>
        <taxon>Clostridiaceae</taxon>
        <taxon>Youngiibacter</taxon>
    </lineage>
</organism>
<accession>V7IAL8</accession>
<dbReference type="EMBL" id="AXUN02000024">
    <property type="protein sequence ID" value="ETA82351.1"/>
    <property type="molecule type" value="Genomic_DNA"/>
</dbReference>
<gene>
    <name evidence="2" type="ORF">T472_0201595</name>
</gene>
<proteinExistence type="predicted"/>
<feature type="compositionally biased region" description="Basic and acidic residues" evidence="1">
    <location>
        <begin position="7"/>
        <end position="16"/>
    </location>
</feature>
<comment type="caution">
    <text evidence="2">The sequence shown here is derived from an EMBL/GenBank/DDBJ whole genome shotgun (WGS) entry which is preliminary data.</text>
</comment>
<reference evidence="2 3" key="1">
    <citation type="journal article" date="2014" name="Genome Announc.">
        <title>Genome Sequence of Youngiibacter fragilis, the Type Strain of the Genus Youngiibacter.</title>
        <authorList>
            <person name="Wawrik C.B."/>
            <person name="Callaghan A.V."/>
            <person name="Stamps B.W."/>
            <person name="Wawrik B."/>
        </authorList>
    </citation>
    <scope>NUCLEOTIDE SEQUENCE [LARGE SCALE GENOMIC DNA]</scope>
    <source>
        <strain evidence="2 3">232.1</strain>
    </source>
</reference>
<sequence>MGTMHKSSSESGKEEISDSSYTSYTVVSVYDHISGGNI</sequence>
<protein>
    <submittedName>
        <fullName evidence="2">Uncharacterized protein</fullName>
    </submittedName>
</protein>
<dbReference type="Proteomes" id="UP000017747">
    <property type="component" value="Unassembled WGS sequence"/>
</dbReference>